<keyword evidence="2" id="KW-0472">Membrane</keyword>
<feature type="transmembrane region" description="Helical" evidence="2">
    <location>
        <begin position="6"/>
        <end position="29"/>
    </location>
</feature>
<dbReference type="PROSITE" id="PS50234">
    <property type="entry name" value="VWFA"/>
    <property type="match status" value="1"/>
</dbReference>
<dbReference type="KEGG" id="pms:KNP414_00904"/>
<dbReference type="PANTHER" id="PTHR10579:SF43">
    <property type="entry name" value="ZINC FINGER (C3HC4-TYPE RING FINGER) FAMILY PROTEIN"/>
    <property type="match status" value="1"/>
</dbReference>
<keyword evidence="2" id="KW-1133">Transmembrane helix</keyword>
<dbReference type="EMBL" id="CP002869">
    <property type="protein sequence ID" value="AEI39494.1"/>
    <property type="molecule type" value="Genomic_DNA"/>
</dbReference>
<reference evidence="4 5" key="2">
    <citation type="journal article" date="2013" name="Genome Announc.">
        <title>Genome Sequence of Growth-Improving Paenibacillus mucilaginosus Strain KNP414.</title>
        <authorList>
            <person name="Lu J.J."/>
            <person name="Wang J.F."/>
            <person name="Hu X.F."/>
        </authorList>
    </citation>
    <scope>NUCLEOTIDE SEQUENCE [LARGE SCALE GENOMIC DNA]</scope>
    <source>
        <strain evidence="4 5">KNP414</strain>
    </source>
</reference>
<keyword evidence="2" id="KW-0812">Transmembrane</keyword>
<evidence type="ECO:0000256" key="2">
    <source>
        <dbReference type="SAM" id="Phobius"/>
    </source>
</evidence>
<dbReference type="InterPro" id="IPR036465">
    <property type="entry name" value="vWFA_dom_sf"/>
</dbReference>
<dbReference type="RefSeq" id="WP_013914658.1">
    <property type="nucleotide sequence ID" value="NC_015690.1"/>
</dbReference>
<name>F8F7K9_PAEMK</name>
<evidence type="ECO:0000313" key="4">
    <source>
        <dbReference type="EMBL" id="AEI39494.1"/>
    </source>
</evidence>
<reference evidence="5" key="1">
    <citation type="submission" date="2011-06" db="EMBL/GenBank/DDBJ databases">
        <title>Complete genome sequence of Paenibacillus mucilaginosus KNP414.</title>
        <authorList>
            <person name="Wang J."/>
            <person name="Hu S."/>
            <person name="Hu X."/>
            <person name="Zhang B."/>
            <person name="Dong D."/>
            <person name="Zhang S."/>
            <person name="Zhao K."/>
            <person name="Wu D."/>
        </authorList>
    </citation>
    <scope>NUCLEOTIDE SEQUENCE [LARGE SCALE GENOMIC DNA]</scope>
    <source>
        <strain evidence="5">KNP414</strain>
    </source>
</reference>
<dbReference type="SUPFAM" id="SSF53300">
    <property type="entry name" value="vWA-like"/>
    <property type="match status" value="1"/>
</dbReference>
<gene>
    <name evidence="4" type="ordered locus">KNP414_00904</name>
</gene>
<feature type="transmembrane region" description="Helical" evidence="2">
    <location>
        <begin position="41"/>
        <end position="61"/>
    </location>
</feature>
<evidence type="ECO:0000259" key="3">
    <source>
        <dbReference type="PROSITE" id="PS50234"/>
    </source>
</evidence>
<feature type="transmembrane region" description="Helical" evidence="2">
    <location>
        <begin position="81"/>
        <end position="105"/>
    </location>
</feature>
<feature type="transmembrane region" description="Helical" evidence="2">
    <location>
        <begin position="339"/>
        <end position="363"/>
    </location>
</feature>
<dbReference type="CDD" id="cd00198">
    <property type="entry name" value="vWFA"/>
    <property type="match status" value="1"/>
</dbReference>
<dbReference type="Gene3D" id="3.40.50.410">
    <property type="entry name" value="von Willebrand factor, type A domain"/>
    <property type="match status" value="1"/>
</dbReference>
<proteinExistence type="predicted"/>
<protein>
    <submittedName>
        <fullName evidence="4">Hypothetical membrane protein</fullName>
    </submittedName>
</protein>
<dbReference type="AlphaFoldDB" id="F8F7K9"/>
<feature type="domain" description="VWFA" evidence="3">
    <location>
        <begin position="116"/>
        <end position="288"/>
    </location>
</feature>
<dbReference type="SMART" id="SM00327">
    <property type="entry name" value="VWA"/>
    <property type="match status" value="1"/>
</dbReference>
<accession>F8F7K9</accession>
<dbReference type="PATRIC" id="fig|1036673.3.peg.807"/>
<dbReference type="HOGENOM" id="CLU_640438_0_0_9"/>
<feature type="transmembrane region" description="Helical" evidence="2">
    <location>
        <begin position="310"/>
        <end position="333"/>
    </location>
</feature>
<dbReference type="PANTHER" id="PTHR10579">
    <property type="entry name" value="CALCIUM-ACTIVATED CHLORIDE CHANNEL REGULATOR"/>
    <property type="match status" value="1"/>
</dbReference>
<evidence type="ECO:0000313" key="5">
    <source>
        <dbReference type="Proteomes" id="UP000006620"/>
    </source>
</evidence>
<feature type="transmembrane region" description="Helical" evidence="2">
    <location>
        <begin position="375"/>
        <end position="393"/>
    </location>
</feature>
<sequence length="429" mass="46388">MTSRRLWNPLLTVFCLIGGGAGFLVGEWLLARYQGVLHETLLMGIYFGQLALWIGLGALLAETLSPKLNGQNWRLRYASDGWKLLVPATLLMLFAAGTLFQWGYGFQPEKRQFLRDYVLVLDISASMKRNDPQEESLHAAQSLIQRIDEGTRFGVLTFNEKFSWVQPITELKDAAAKQDLSRRLGEAAKPNGETDIGRALTEAARGMQEAGTPPQAGTVILFSDGHSPMDVASVTAPFVQNGFKIHTVGLEGADEEGGRLLQSIAAAAGGTFQQVKSAELLNEAIGSLYTERKTTWHLVGERPEGTMEGLFLPILRTVLLLLLGALLGLSLGIVFDNRFLARSFLAGGAVAGLLAGLLLEYGLPSADSWVVRGEADLVLALVLSLSTLLFGVAQGSVNAGFRGSRTRELPERGGDYGRSRTPGGGKQFR</sequence>
<dbReference type="Proteomes" id="UP000006620">
    <property type="component" value="Chromosome"/>
</dbReference>
<feature type="region of interest" description="Disordered" evidence="1">
    <location>
        <begin position="404"/>
        <end position="429"/>
    </location>
</feature>
<organism evidence="4 5">
    <name type="scientific">Paenibacillus mucilaginosus (strain KNP414)</name>
    <dbReference type="NCBI Taxonomy" id="1036673"/>
    <lineage>
        <taxon>Bacteria</taxon>
        <taxon>Bacillati</taxon>
        <taxon>Bacillota</taxon>
        <taxon>Bacilli</taxon>
        <taxon>Bacillales</taxon>
        <taxon>Paenibacillaceae</taxon>
        <taxon>Paenibacillus</taxon>
    </lineage>
</organism>
<feature type="compositionally biased region" description="Basic and acidic residues" evidence="1">
    <location>
        <begin position="405"/>
        <end position="418"/>
    </location>
</feature>
<dbReference type="Pfam" id="PF00092">
    <property type="entry name" value="VWA"/>
    <property type="match status" value="1"/>
</dbReference>
<dbReference type="InterPro" id="IPR002035">
    <property type="entry name" value="VWF_A"/>
</dbReference>
<dbReference type="InterPro" id="IPR051266">
    <property type="entry name" value="CLCR"/>
</dbReference>
<evidence type="ECO:0000256" key="1">
    <source>
        <dbReference type="SAM" id="MobiDB-lite"/>
    </source>
</evidence>